<dbReference type="EMBL" id="CP024310">
    <property type="protein sequence ID" value="AUX79492.1"/>
    <property type="molecule type" value="Genomic_DNA"/>
</dbReference>
<name>A0A2L0HE76_RHIFR</name>
<reference evidence="1 2" key="1">
    <citation type="submission" date="2017-10" db="EMBL/GenBank/DDBJ databases">
        <title>Analysis of the genome sequences of Rhizobium populations associated to common bean (phaseolus vulgaris).</title>
        <authorList>
            <person name="Bustos P."/>
            <person name="Santamaria R.I."/>
            <person name="Miranda-Sanchez F."/>
            <person name="Perez-Carrascal O."/>
            <person name="Juarez S."/>
            <person name="Lozano L."/>
            <person name="Martinez-Flores I."/>
            <person name="Vinuesa P."/>
            <person name="Martinez-Romero E."/>
            <person name="Cevallos M.A."/>
            <person name="Romero D."/>
            <person name="Davila G."/>
            <person name="Gonzalez V."/>
        </authorList>
    </citation>
    <scope>NUCLEOTIDE SEQUENCE [LARGE SCALE GENOMIC DNA]</scope>
    <source>
        <strain evidence="1 2">NXT3</strain>
        <plasmid evidence="2">Plasmid psfrenxt3c</plasmid>
    </source>
</reference>
<evidence type="ECO:0000313" key="1">
    <source>
        <dbReference type="EMBL" id="AUX79492.1"/>
    </source>
</evidence>
<dbReference type="AlphaFoldDB" id="A0A2L0HE76"/>
<proteinExistence type="predicted"/>
<evidence type="ECO:0000313" key="2">
    <source>
        <dbReference type="Proteomes" id="UP000239340"/>
    </source>
</evidence>
<sequence>MLQGILIEELDARHIDNDSEEANDLARRLIVLFQSGVRRADVLHEMIRVG</sequence>
<dbReference type="Proteomes" id="UP000239340">
    <property type="component" value="Plasmid pSfreNXT3c"/>
</dbReference>
<organism evidence="1 2">
    <name type="scientific">Rhizobium fredii</name>
    <name type="common">Sinorhizobium fredii</name>
    <dbReference type="NCBI Taxonomy" id="380"/>
    <lineage>
        <taxon>Bacteria</taxon>
        <taxon>Pseudomonadati</taxon>
        <taxon>Pseudomonadota</taxon>
        <taxon>Alphaproteobacteria</taxon>
        <taxon>Hyphomicrobiales</taxon>
        <taxon>Rhizobiaceae</taxon>
        <taxon>Sinorhizobium/Ensifer group</taxon>
        <taxon>Sinorhizobium</taxon>
    </lineage>
</organism>
<geneLocation type="plasmid" evidence="2">
    <name>psfrenxt3c</name>
</geneLocation>
<accession>A0A2L0HE76</accession>
<keyword evidence="1" id="KW-0614">Plasmid</keyword>
<protein>
    <submittedName>
        <fullName evidence="1">Uncharacterized protein</fullName>
    </submittedName>
</protein>
<gene>
    <name evidence="1" type="ORF">NXT3_PC00321</name>
</gene>